<accession>A0A543F1P5</accession>
<feature type="transmembrane region" description="Helical" evidence="1">
    <location>
        <begin position="21"/>
        <end position="40"/>
    </location>
</feature>
<organism evidence="2 3">
    <name type="scientific">Microbacterium kyungheense</name>
    <dbReference type="NCBI Taxonomy" id="1263636"/>
    <lineage>
        <taxon>Bacteria</taxon>
        <taxon>Bacillati</taxon>
        <taxon>Actinomycetota</taxon>
        <taxon>Actinomycetes</taxon>
        <taxon>Micrococcales</taxon>
        <taxon>Microbacteriaceae</taxon>
        <taxon>Microbacterium</taxon>
    </lineage>
</organism>
<dbReference type="InterPro" id="IPR025443">
    <property type="entry name" value="DUF4307"/>
</dbReference>
<gene>
    <name evidence="2" type="ORF">FB391_1772</name>
</gene>
<dbReference type="EMBL" id="VFPE01000002">
    <property type="protein sequence ID" value="TQM27744.1"/>
    <property type="molecule type" value="Genomic_DNA"/>
</dbReference>
<keyword evidence="1" id="KW-1133">Transmembrane helix</keyword>
<dbReference type="RefSeq" id="WP_185843011.1">
    <property type="nucleotide sequence ID" value="NZ_BAABLH010000021.1"/>
</dbReference>
<protein>
    <submittedName>
        <fullName evidence="2">Uncharacterized protein DUF4307</fullName>
    </submittedName>
</protein>
<keyword evidence="3" id="KW-1185">Reference proteome</keyword>
<dbReference type="Proteomes" id="UP000320235">
    <property type="component" value="Unassembled WGS sequence"/>
</dbReference>
<name>A0A543F1P5_9MICO</name>
<evidence type="ECO:0000256" key="1">
    <source>
        <dbReference type="SAM" id="Phobius"/>
    </source>
</evidence>
<evidence type="ECO:0000313" key="2">
    <source>
        <dbReference type="EMBL" id="TQM27744.1"/>
    </source>
</evidence>
<reference evidence="2 3" key="1">
    <citation type="submission" date="2019-06" db="EMBL/GenBank/DDBJ databases">
        <title>Sequencing the genomes of 1000 actinobacteria strains.</title>
        <authorList>
            <person name="Klenk H.-P."/>
        </authorList>
    </citation>
    <scope>NUCLEOTIDE SEQUENCE [LARGE SCALE GENOMIC DNA]</scope>
    <source>
        <strain evidence="2 3">DSM 105492</strain>
    </source>
</reference>
<dbReference type="Pfam" id="PF14155">
    <property type="entry name" value="DUF4307"/>
    <property type="match status" value="1"/>
</dbReference>
<keyword evidence="1" id="KW-0812">Transmembrane</keyword>
<sequence>MTTQEMLDDRYGRRRSPARRWLIGGGIVLAVAVVALFGWFTVSGALDDVDADTTAFEVVDAHSVSLGFQITAPPGSAVACAIEAQDQEHGVVGWRVVELPASDEHARAFREAIPTTALATTGFVNSCWVLPNPAD</sequence>
<evidence type="ECO:0000313" key="3">
    <source>
        <dbReference type="Proteomes" id="UP000320235"/>
    </source>
</evidence>
<dbReference type="AlphaFoldDB" id="A0A543F1P5"/>
<keyword evidence="1" id="KW-0472">Membrane</keyword>
<proteinExistence type="predicted"/>
<comment type="caution">
    <text evidence="2">The sequence shown here is derived from an EMBL/GenBank/DDBJ whole genome shotgun (WGS) entry which is preliminary data.</text>
</comment>